<dbReference type="InterPro" id="IPR036249">
    <property type="entry name" value="Thioredoxin-like_sf"/>
</dbReference>
<dbReference type="SMART" id="SM00166">
    <property type="entry name" value="UBX"/>
    <property type="match status" value="1"/>
</dbReference>
<dbReference type="PROSITE" id="PS50033">
    <property type="entry name" value="UBX"/>
    <property type="match status" value="1"/>
</dbReference>
<evidence type="ECO:0000256" key="1">
    <source>
        <dbReference type="ARBA" id="ARBA00004406"/>
    </source>
</evidence>
<comment type="subunit">
    <text evidence="3">Directly interacts with VCP. Interacts with UBQLN1. Forms a complex with VCP and UBQLN1.</text>
</comment>
<dbReference type="CDD" id="cd01767">
    <property type="entry name" value="UBX"/>
    <property type="match status" value="1"/>
</dbReference>
<dbReference type="SUPFAM" id="SSF54236">
    <property type="entry name" value="Ubiquitin-like"/>
    <property type="match status" value="1"/>
</dbReference>
<dbReference type="InterPro" id="IPR029071">
    <property type="entry name" value="Ubiquitin-like_domsf"/>
</dbReference>
<feature type="compositionally biased region" description="Polar residues" evidence="6">
    <location>
        <begin position="384"/>
        <end position="408"/>
    </location>
</feature>
<evidence type="ECO:0000256" key="5">
    <source>
        <dbReference type="ARBA" id="ARBA00046062"/>
    </source>
</evidence>
<dbReference type="GO" id="GO:0036503">
    <property type="term" value="P:ERAD pathway"/>
    <property type="evidence" value="ECO:0007669"/>
    <property type="project" value="TreeGrafter"/>
</dbReference>
<evidence type="ECO:0000256" key="2">
    <source>
        <dbReference type="ARBA" id="ARBA00023230"/>
    </source>
</evidence>
<feature type="compositionally biased region" description="Basic and acidic residues" evidence="6">
    <location>
        <begin position="201"/>
        <end position="221"/>
    </location>
</feature>
<comment type="function">
    <text evidence="5">Involved in endoplasmic reticulum-associated protein degradation (ERAD). Acts as a platform to recruit both UBQLN1 and VCP to the ER during ERAD.</text>
</comment>
<feature type="compositionally biased region" description="Polar residues" evidence="6">
    <location>
        <begin position="420"/>
        <end position="431"/>
    </location>
</feature>
<dbReference type="Pfam" id="PF23187">
    <property type="entry name" value="UBX7_N"/>
    <property type="match status" value="1"/>
</dbReference>
<feature type="region of interest" description="Disordered" evidence="6">
    <location>
        <begin position="129"/>
        <end position="174"/>
    </location>
</feature>
<comment type="caution">
    <text evidence="8">The sequence shown here is derived from an EMBL/GenBank/DDBJ whole genome shotgun (WGS) entry which is preliminary data.</text>
</comment>
<dbReference type="EMBL" id="MCBQ01010748">
    <property type="protein sequence ID" value="RKF71156.1"/>
    <property type="molecule type" value="Genomic_DNA"/>
</dbReference>
<evidence type="ECO:0000256" key="6">
    <source>
        <dbReference type="SAM" id="MobiDB-lite"/>
    </source>
</evidence>
<sequence length="443" mass="49588">MFYSDGLRNAIDEALRDSKLVACFITDNGDESQLWENDFLQDQRIKRILSDQSVLLRLEAGSEEAGFLAAIFPIPKTPTFVVIESGNLKEYITPGVLKDDFCRRLISIFVPNEEVPSAFRLPQLESAVPGEDEFPTQSSSTVKISHVPKTKEDEENAAQEPKIEPQAHNPTTQLPSFSQNYALLQKKLQDQDERARILKRVEDDKKHRRTEAARRKAERRISNSNLASDSAKISCPPNSSPLHFCSLLIRLFDGSTIRSKFHGSATLSNEVRTFISQHQPEKSHRPYIFKHILSPSSNRTIEATEETLSLQELGCFPNTTFILAPIKVYSEVYSKRGVGAVTNSFVGGLINNGLRMISGGLSMVVGTLSAAVGSSSTDERAEGPQQNDNRNRSAPSNTSTSQLLTELSNLEERNRMDEQQFYNGNSVNFQPRLNDHDEEKKQD</sequence>
<evidence type="ECO:0000259" key="7">
    <source>
        <dbReference type="PROSITE" id="PS50033"/>
    </source>
</evidence>
<evidence type="ECO:0000256" key="3">
    <source>
        <dbReference type="ARBA" id="ARBA00038812"/>
    </source>
</evidence>
<dbReference type="STRING" id="62708.A0A420I9B9"/>
<evidence type="ECO:0000313" key="8">
    <source>
        <dbReference type="EMBL" id="RKF71156.1"/>
    </source>
</evidence>
<proteinExistence type="predicted"/>
<dbReference type="Pfam" id="PF00789">
    <property type="entry name" value="UBX"/>
    <property type="match status" value="1"/>
</dbReference>
<name>A0A420I9B9_9PEZI</name>
<evidence type="ECO:0000256" key="4">
    <source>
        <dbReference type="ARBA" id="ARBA00041575"/>
    </source>
</evidence>
<dbReference type="GO" id="GO:0005789">
    <property type="term" value="C:endoplasmic reticulum membrane"/>
    <property type="evidence" value="ECO:0007669"/>
    <property type="project" value="UniProtKB-SubCell"/>
</dbReference>
<feature type="compositionally biased region" description="Basic and acidic residues" evidence="6">
    <location>
        <begin position="433"/>
        <end position="443"/>
    </location>
</feature>
<gene>
    <name evidence="8" type="ORF">GcM3_107008</name>
</gene>
<evidence type="ECO:0000313" key="9">
    <source>
        <dbReference type="Proteomes" id="UP000283383"/>
    </source>
</evidence>
<feature type="domain" description="UBX" evidence="7">
    <location>
        <begin position="240"/>
        <end position="323"/>
    </location>
</feature>
<dbReference type="Gene3D" id="3.10.20.90">
    <property type="entry name" value="Phosphatidylinositol 3-kinase Catalytic Subunit, Chain A, domain 1"/>
    <property type="match status" value="1"/>
</dbReference>
<protein>
    <recommendedName>
        <fullName evidence="4">UBX domain-containing protein 2</fullName>
    </recommendedName>
</protein>
<organism evidence="8 9">
    <name type="scientific">Golovinomyces cichoracearum</name>
    <dbReference type="NCBI Taxonomy" id="62708"/>
    <lineage>
        <taxon>Eukaryota</taxon>
        <taxon>Fungi</taxon>
        <taxon>Dikarya</taxon>
        <taxon>Ascomycota</taxon>
        <taxon>Pezizomycotina</taxon>
        <taxon>Leotiomycetes</taxon>
        <taxon>Erysiphales</taxon>
        <taxon>Erysiphaceae</taxon>
        <taxon>Golovinomyces</taxon>
    </lineage>
</organism>
<dbReference type="GO" id="GO:0006986">
    <property type="term" value="P:response to unfolded protein"/>
    <property type="evidence" value="ECO:0007669"/>
    <property type="project" value="UniProtKB-KW"/>
</dbReference>
<comment type="subcellular location">
    <subcellularLocation>
        <location evidence="1">Endoplasmic reticulum membrane</location>
        <topology evidence="1">Peripheral membrane protein</topology>
    </subcellularLocation>
</comment>
<dbReference type="PANTHER" id="PTHR46424">
    <property type="entry name" value="UBX DOMAIN-CONTAINING PROTEIN 4"/>
    <property type="match status" value="1"/>
</dbReference>
<dbReference type="Proteomes" id="UP000283383">
    <property type="component" value="Unassembled WGS sequence"/>
</dbReference>
<dbReference type="SUPFAM" id="SSF52833">
    <property type="entry name" value="Thioredoxin-like"/>
    <property type="match status" value="1"/>
</dbReference>
<keyword evidence="2" id="KW-0834">Unfolded protein response</keyword>
<feature type="region of interest" description="Disordered" evidence="6">
    <location>
        <begin position="374"/>
        <end position="443"/>
    </location>
</feature>
<reference evidence="8 9" key="1">
    <citation type="journal article" date="2018" name="BMC Genomics">
        <title>Comparative genome analyses reveal sequence features reflecting distinct modes of host-adaptation between dicot and monocot powdery mildew.</title>
        <authorList>
            <person name="Wu Y."/>
            <person name="Ma X."/>
            <person name="Pan Z."/>
            <person name="Kale S.D."/>
            <person name="Song Y."/>
            <person name="King H."/>
            <person name="Zhang Q."/>
            <person name="Presley C."/>
            <person name="Deng X."/>
            <person name="Wei C.I."/>
            <person name="Xiao S."/>
        </authorList>
    </citation>
    <scope>NUCLEOTIDE SEQUENCE [LARGE SCALE GENOMIC DNA]</scope>
    <source>
        <strain evidence="8">UMSG3</strain>
    </source>
</reference>
<feature type="region of interest" description="Disordered" evidence="6">
    <location>
        <begin position="201"/>
        <end position="232"/>
    </location>
</feature>
<dbReference type="PANTHER" id="PTHR46424:SF1">
    <property type="entry name" value="UBX DOMAIN-CONTAINING PROTEIN 4"/>
    <property type="match status" value="1"/>
</dbReference>
<dbReference type="AlphaFoldDB" id="A0A420I9B9"/>
<dbReference type="InterPro" id="IPR001012">
    <property type="entry name" value="UBX_dom"/>
</dbReference>
<keyword evidence="9" id="KW-1185">Reference proteome</keyword>
<accession>A0A420I9B9</accession>